<evidence type="ECO:0000313" key="2">
    <source>
        <dbReference type="Proteomes" id="UP001358586"/>
    </source>
</evidence>
<gene>
    <name evidence="1" type="ORF">PVK06_025044</name>
</gene>
<comment type="caution">
    <text evidence="1">The sequence shown here is derived from an EMBL/GenBank/DDBJ whole genome shotgun (WGS) entry which is preliminary data.</text>
</comment>
<dbReference type="Proteomes" id="UP001358586">
    <property type="component" value="Chromosome 7"/>
</dbReference>
<keyword evidence="2" id="KW-1185">Reference proteome</keyword>
<organism evidence="1 2">
    <name type="scientific">Gossypium arboreum</name>
    <name type="common">Tree cotton</name>
    <name type="synonym">Gossypium nanking</name>
    <dbReference type="NCBI Taxonomy" id="29729"/>
    <lineage>
        <taxon>Eukaryota</taxon>
        <taxon>Viridiplantae</taxon>
        <taxon>Streptophyta</taxon>
        <taxon>Embryophyta</taxon>
        <taxon>Tracheophyta</taxon>
        <taxon>Spermatophyta</taxon>
        <taxon>Magnoliopsida</taxon>
        <taxon>eudicotyledons</taxon>
        <taxon>Gunneridae</taxon>
        <taxon>Pentapetalae</taxon>
        <taxon>rosids</taxon>
        <taxon>malvids</taxon>
        <taxon>Malvales</taxon>
        <taxon>Malvaceae</taxon>
        <taxon>Malvoideae</taxon>
        <taxon>Gossypium</taxon>
    </lineage>
</organism>
<accession>A0ABR0PFK7</accession>
<evidence type="ECO:0000313" key="1">
    <source>
        <dbReference type="EMBL" id="KAK5820003.1"/>
    </source>
</evidence>
<sequence length="220" mass="25311">MGPNKAPGVDGFSGNFFKQYLDIVGMGTLRDGGIGIRNMHLFNIALLGNQVWRFVNNKDFLCFKVLSSKYFPEGNIFKAKCMNKPSFTWSSIVVAVEKLKNGFGWQVGNGDCINIQVDNWGMKNLNGGTFNSNMINSVVNIIRDLWVVNKRKWDIDKVYLMYCKDWGDRICNLSIGNEGQRDRIVWFHNPYGCYTSKSAYSWLLPKKMGFDPHRFYWKAI</sequence>
<name>A0ABR0PFK7_GOSAR</name>
<proteinExistence type="predicted"/>
<evidence type="ECO:0008006" key="3">
    <source>
        <dbReference type="Google" id="ProtNLM"/>
    </source>
</evidence>
<protein>
    <recommendedName>
        <fullName evidence="3">Reverse transcriptase</fullName>
    </recommendedName>
</protein>
<reference evidence="1 2" key="1">
    <citation type="submission" date="2023-03" db="EMBL/GenBank/DDBJ databases">
        <title>WGS of Gossypium arboreum.</title>
        <authorList>
            <person name="Yu D."/>
        </authorList>
    </citation>
    <scope>NUCLEOTIDE SEQUENCE [LARGE SCALE GENOMIC DNA]</scope>
    <source>
        <tissue evidence="1">Leaf</tissue>
    </source>
</reference>
<dbReference type="EMBL" id="JARKNE010000007">
    <property type="protein sequence ID" value="KAK5820003.1"/>
    <property type="molecule type" value="Genomic_DNA"/>
</dbReference>